<evidence type="ECO:0000313" key="2">
    <source>
        <dbReference type="Proteomes" id="UP000826195"/>
    </source>
</evidence>
<dbReference type="EMBL" id="JAHXZJ010001119">
    <property type="protein sequence ID" value="KAH0554437.1"/>
    <property type="molecule type" value="Genomic_DNA"/>
</dbReference>
<reference evidence="1 2" key="1">
    <citation type="journal article" date="2021" name="J. Hered.">
        <title>A chromosome-level genome assembly of the parasitoid wasp, Cotesia glomerata (Hymenoptera: Braconidae).</title>
        <authorList>
            <person name="Pinto B.J."/>
            <person name="Weis J.J."/>
            <person name="Gamble T."/>
            <person name="Ode P.J."/>
            <person name="Paul R."/>
            <person name="Zaspel J.M."/>
        </authorList>
    </citation>
    <scope>NUCLEOTIDE SEQUENCE [LARGE SCALE GENOMIC DNA]</scope>
    <source>
        <strain evidence="1">CgM1</strain>
    </source>
</reference>
<comment type="caution">
    <text evidence="1">The sequence shown here is derived from an EMBL/GenBank/DDBJ whole genome shotgun (WGS) entry which is preliminary data.</text>
</comment>
<gene>
    <name evidence="1" type="ORF">KQX54_010646</name>
</gene>
<evidence type="ECO:0000313" key="1">
    <source>
        <dbReference type="EMBL" id="KAH0554437.1"/>
    </source>
</evidence>
<sequence>MAPKRSKKVNDNKYVLIWWIVEGTKTITELSKIPKTKREKNVNIQIRWEGSDGKRKNYFAKIIEFGATIEQLDRIKLDNKGNICDENTKMLSETIVQQKKVIDVSKKIEKQFEKKNKNETEKEIDKQAPIFSIDDPSFYTNRDKKIKFKTTQKNKTRAIEYDDSKILPNTASIKNNNSSVNFDIDKSDDVNTQYEAQFSITACENQYSSLSNVKNSIIDEIDLQVPTENGLGLSSIWTNDYFSNWAVPNTPVIEDFRSLVKESNIPPVMSSDLLELKSSNEDCTNPLLSYSDQIQLNRKENAGIFRPWSLSSNISTTFHPITENKSTKELHLEPLVLAEIDTSGNKSNVFEITEKNSNIGSMVTFLKNEVRETDVTFIQMVAAALTRIYESNERYNRHSSKVFEIPEFYTQPGDARGTHANGHRKIDDRLYNSIFDWIKEKVGPNIIITSKMYNSTINKLSYNKRASVTIKPKNSSDSYQPDKISEEDLLFFNKIVKVVEESYEIQKRELLPQRQTHEISDKYTEPAKSKMKISPNYEIYLSKGTYAYIERKSEIIKGNYDWKTLVKETLLEIYGDELRKRSTFLQI</sequence>
<organism evidence="1 2">
    <name type="scientific">Cotesia glomerata</name>
    <name type="common">Lepidopteran parasitic wasp</name>
    <name type="synonym">Apanteles glomeratus</name>
    <dbReference type="NCBI Taxonomy" id="32391"/>
    <lineage>
        <taxon>Eukaryota</taxon>
        <taxon>Metazoa</taxon>
        <taxon>Ecdysozoa</taxon>
        <taxon>Arthropoda</taxon>
        <taxon>Hexapoda</taxon>
        <taxon>Insecta</taxon>
        <taxon>Pterygota</taxon>
        <taxon>Neoptera</taxon>
        <taxon>Endopterygota</taxon>
        <taxon>Hymenoptera</taxon>
        <taxon>Apocrita</taxon>
        <taxon>Ichneumonoidea</taxon>
        <taxon>Braconidae</taxon>
        <taxon>Microgastrinae</taxon>
        <taxon>Cotesia</taxon>
    </lineage>
</organism>
<dbReference type="AlphaFoldDB" id="A0AAV7IRP8"/>
<name>A0AAV7IRP8_COTGL</name>
<proteinExistence type="predicted"/>
<protein>
    <submittedName>
        <fullName evidence="1">Uncharacterized protein</fullName>
    </submittedName>
</protein>
<dbReference type="Proteomes" id="UP000826195">
    <property type="component" value="Unassembled WGS sequence"/>
</dbReference>
<keyword evidence="2" id="KW-1185">Reference proteome</keyword>
<accession>A0AAV7IRP8</accession>